<reference evidence="1 2" key="1">
    <citation type="journal article" date="2019" name="bioRxiv">
        <title>Genomics, evolutionary history and diagnostics of the Alternaria alternata species group including apple and Asian pear pathotypes.</title>
        <authorList>
            <person name="Armitage A.D."/>
            <person name="Cockerton H.M."/>
            <person name="Sreenivasaprasad S."/>
            <person name="Woodhall J.W."/>
            <person name="Lane C.R."/>
            <person name="Harrison R.J."/>
            <person name="Clarkson J.P."/>
        </authorList>
    </citation>
    <scope>NUCLEOTIDE SEQUENCE [LARGE SCALE GENOMIC DNA]</scope>
    <source>
        <strain evidence="1 2">FERA 650</strain>
    </source>
</reference>
<name>A0ACB6G2M0_9PLEO</name>
<dbReference type="Proteomes" id="UP000293547">
    <property type="component" value="Unassembled WGS sequence"/>
</dbReference>
<evidence type="ECO:0000313" key="1">
    <source>
        <dbReference type="EMBL" id="KAB2110893.1"/>
    </source>
</evidence>
<gene>
    <name evidence="1" type="ORF">AG0111_0g1460</name>
</gene>
<evidence type="ECO:0000313" key="2">
    <source>
        <dbReference type="Proteomes" id="UP000293547"/>
    </source>
</evidence>
<proteinExistence type="predicted"/>
<dbReference type="EMBL" id="PDWZ02000001">
    <property type="protein sequence ID" value="KAB2110893.1"/>
    <property type="molecule type" value="Genomic_DNA"/>
</dbReference>
<keyword evidence="2" id="KW-1185">Reference proteome</keyword>
<protein>
    <submittedName>
        <fullName evidence="1">Uncharacterized protein</fullName>
    </submittedName>
</protein>
<organism evidence="1 2">
    <name type="scientific">Alternaria gaisen</name>
    <dbReference type="NCBI Taxonomy" id="167740"/>
    <lineage>
        <taxon>Eukaryota</taxon>
        <taxon>Fungi</taxon>
        <taxon>Dikarya</taxon>
        <taxon>Ascomycota</taxon>
        <taxon>Pezizomycotina</taxon>
        <taxon>Dothideomycetes</taxon>
        <taxon>Pleosporomycetidae</taxon>
        <taxon>Pleosporales</taxon>
        <taxon>Pleosporineae</taxon>
        <taxon>Pleosporaceae</taxon>
        <taxon>Alternaria</taxon>
        <taxon>Alternaria sect. Alternaria</taxon>
    </lineage>
</organism>
<sequence length="243" mass="26536">MATSNQSSSLPPSSQAPDWDSFWADKKTTWDRGGSNPAFIDFLRAPSNPPTSPDANPTPDAPEPGVYEHTEEVRLPIPVKEDGTRRKALVPGCGTGYDVALLASWGYDAYGLEILKHAVDEANAYLKHSRERVSEDEYKVKDEKIGQGSVQCLLGDYFDDAWVREAGGVEGFDFIYDHVLVCPSAITPSTLGSANKVFTFPYWYPRLLGISHAQACICGWPAMVAPAYRSCGAAQATRRGTDI</sequence>
<accession>A0ACB6G2M0</accession>
<comment type="caution">
    <text evidence="1">The sequence shown here is derived from an EMBL/GenBank/DDBJ whole genome shotgun (WGS) entry which is preliminary data.</text>
</comment>